<dbReference type="Proteomes" id="UP000642748">
    <property type="component" value="Unassembled WGS sequence"/>
</dbReference>
<dbReference type="Gene3D" id="3.40.50.150">
    <property type="entry name" value="Vaccinia Virus protein VP39"/>
    <property type="match status" value="1"/>
</dbReference>
<dbReference type="InterPro" id="IPR029063">
    <property type="entry name" value="SAM-dependent_MTases_sf"/>
</dbReference>
<proteinExistence type="predicted"/>
<dbReference type="InterPro" id="IPR006764">
    <property type="entry name" value="SAM_dep_MeTrfase_SAV2177_type"/>
</dbReference>
<reference evidence="2" key="1">
    <citation type="submission" date="2021-01" db="EMBL/GenBank/DDBJ databases">
        <title>Whole genome shotgun sequence of Rugosimonospora africana NBRC 104875.</title>
        <authorList>
            <person name="Komaki H."/>
            <person name="Tamura T."/>
        </authorList>
    </citation>
    <scope>NUCLEOTIDE SEQUENCE</scope>
    <source>
        <strain evidence="2">NBRC 104875</strain>
    </source>
</reference>
<keyword evidence="3" id="KW-1185">Reference proteome</keyword>
<dbReference type="SUPFAM" id="SSF46785">
    <property type="entry name" value="Winged helix' DNA-binding domain"/>
    <property type="match status" value="1"/>
</dbReference>
<protein>
    <recommendedName>
        <fullName evidence="4">S-adenosyl methyltransferase</fullName>
    </recommendedName>
</protein>
<dbReference type="SUPFAM" id="SSF53335">
    <property type="entry name" value="S-adenosyl-L-methionine-dependent methyltransferases"/>
    <property type="match status" value="1"/>
</dbReference>
<name>A0A8J3VRG1_9ACTN</name>
<dbReference type="Pfam" id="PF04672">
    <property type="entry name" value="Methyltransf_19"/>
    <property type="match status" value="1"/>
</dbReference>
<evidence type="ECO:0000313" key="2">
    <source>
        <dbReference type="EMBL" id="GIH16092.1"/>
    </source>
</evidence>
<dbReference type="Gene3D" id="1.10.10.10">
    <property type="entry name" value="Winged helix-like DNA-binding domain superfamily/Winged helix DNA-binding domain"/>
    <property type="match status" value="1"/>
</dbReference>
<dbReference type="InterPro" id="IPR036388">
    <property type="entry name" value="WH-like_DNA-bd_sf"/>
</dbReference>
<evidence type="ECO:0008006" key="4">
    <source>
        <dbReference type="Google" id="ProtNLM"/>
    </source>
</evidence>
<gene>
    <name evidence="2" type="ORF">Raf01_42640</name>
</gene>
<sequence length="473" mass="51659">MVPAADDVPEIDCLEEINGLVFHMWDAAILHCLLTTEHPMRYSDIGAAVDQHRQRRRRSDSDLTRSLGRLRRSGLVHASDSGNRRGRLYKLTPSGRERAIKIGALIGLMETTAWTAELAHVRQQAAAADLEGQQRSGEVHVDPVSTGAGSREELRGRPAATDFKRANQRRSRAPQREAMISAVQAEDVANAATSFLKGSHVNSPQGESVGNLRIDTTIAHPARRYDYFLGGKDNFAADRASGDRILAAFPTARTAAMENRRFMHRAARYLAGQAGIGQFLDIGTGIPTSPNLHEVVQDIAAQSRVVYVDNDPIVLAHARALLTSAPEGATAYVDADLRRPNDILTHPDLRRTIDLSRPVALTLIAVLHFIPESDNPRELIAPLIHALAPGSYLTLSHMTYDFLPPAAAVEANQVVNAEAFHARSKAEFATFFDGLELVDPGIQLVSEWRSEDEPESRPAPIEVGCYGAVARVP</sequence>
<dbReference type="AlphaFoldDB" id="A0A8J3VRG1"/>
<evidence type="ECO:0000256" key="1">
    <source>
        <dbReference type="SAM" id="MobiDB-lite"/>
    </source>
</evidence>
<evidence type="ECO:0000313" key="3">
    <source>
        <dbReference type="Proteomes" id="UP000642748"/>
    </source>
</evidence>
<dbReference type="EMBL" id="BONZ01000039">
    <property type="protein sequence ID" value="GIH16092.1"/>
    <property type="molecule type" value="Genomic_DNA"/>
</dbReference>
<dbReference type="InterPro" id="IPR036390">
    <property type="entry name" value="WH_DNA-bd_sf"/>
</dbReference>
<organism evidence="2 3">
    <name type="scientific">Rugosimonospora africana</name>
    <dbReference type="NCBI Taxonomy" id="556532"/>
    <lineage>
        <taxon>Bacteria</taxon>
        <taxon>Bacillati</taxon>
        <taxon>Actinomycetota</taxon>
        <taxon>Actinomycetes</taxon>
        <taxon>Micromonosporales</taxon>
        <taxon>Micromonosporaceae</taxon>
        <taxon>Rugosimonospora</taxon>
    </lineage>
</organism>
<comment type="caution">
    <text evidence="2">The sequence shown here is derived from an EMBL/GenBank/DDBJ whole genome shotgun (WGS) entry which is preliminary data.</text>
</comment>
<feature type="region of interest" description="Disordered" evidence="1">
    <location>
        <begin position="130"/>
        <end position="173"/>
    </location>
</feature>
<accession>A0A8J3VRG1</accession>